<evidence type="ECO:0000313" key="5">
    <source>
        <dbReference type="EMBL" id="KAA6232476.1"/>
    </source>
</evidence>
<comment type="subcellular location">
    <subcellularLocation>
        <location evidence="1">Cytoplasm</location>
    </subcellularLocation>
</comment>
<keyword evidence="3" id="KW-0560">Oxidoreductase</keyword>
<dbReference type="FunFam" id="3.40.109.10:FF:000001">
    <property type="entry name" value="Nitroreductase family"/>
    <property type="match status" value="1"/>
</dbReference>
<dbReference type="GO" id="GO:0034599">
    <property type="term" value="P:cellular response to oxidative stress"/>
    <property type="evidence" value="ECO:0007669"/>
    <property type="project" value="InterPro"/>
</dbReference>
<evidence type="ECO:0000313" key="6">
    <source>
        <dbReference type="EMBL" id="MWV54307.1"/>
    </source>
</evidence>
<dbReference type="CDD" id="cd02140">
    <property type="entry name" value="Frm2-like"/>
    <property type="match status" value="1"/>
</dbReference>
<evidence type="ECO:0000259" key="4">
    <source>
        <dbReference type="Pfam" id="PF00881"/>
    </source>
</evidence>
<keyword evidence="10" id="KW-1185">Reference proteome</keyword>
<reference evidence="5 9" key="2">
    <citation type="submission" date="2019-07" db="EMBL/GenBank/DDBJ databases">
        <title>Draft genome Sequence of Chlorobium phaeovibrioides sp. strain PhvTcv-s14, from the Phylum Chlorobi.</title>
        <authorList>
            <person name="Babenko V."/>
            <person name="Boldyreva D."/>
            <person name="Kanygina A."/>
            <person name="Selezneva O."/>
            <person name="Akopiyan T."/>
            <person name="Lunina O."/>
        </authorList>
    </citation>
    <scope>NUCLEOTIDE SEQUENCE [LARGE SCALE GENOMIC DNA]</scope>
    <source>
        <strain evidence="5 9">GrTcv12</strain>
    </source>
</reference>
<feature type="domain" description="Nitroreductase" evidence="4">
    <location>
        <begin position="10"/>
        <end position="177"/>
    </location>
</feature>
<dbReference type="PANTHER" id="PTHR43035">
    <property type="entry name" value="FATTY ACID REPRESSION MUTANT PROTEIN 2-RELATED"/>
    <property type="match status" value="1"/>
</dbReference>
<evidence type="ECO:0000256" key="1">
    <source>
        <dbReference type="ARBA" id="ARBA00004496"/>
    </source>
</evidence>
<dbReference type="Proteomes" id="UP000279908">
    <property type="component" value="Unassembled WGS sequence"/>
</dbReference>
<organism evidence="7 8">
    <name type="scientific">Chlorobium phaeovibrioides</name>
    <dbReference type="NCBI Taxonomy" id="1094"/>
    <lineage>
        <taxon>Bacteria</taxon>
        <taxon>Pseudomonadati</taxon>
        <taxon>Chlorobiota</taxon>
        <taxon>Chlorobiia</taxon>
        <taxon>Chlorobiales</taxon>
        <taxon>Chlorobiaceae</taxon>
        <taxon>Chlorobium/Pelodictyon group</taxon>
        <taxon>Chlorobium</taxon>
    </lineage>
</organism>
<dbReference type="EMBL" id="WUBZ01000010">
    <property type="protein sequence ID" value="MWV54307.1"/>
    <property type="molecule type" value="Genomic_DNA"/>
</dbReference>
<evidence type="ECO:0000313" key="10">
    <source>
        <dbReference type="Proteomes" id="UP000489351"/>
    </source>
</evidence>
<dbReference type="RefSeq" id="WP_126342302.1">
    <property type="nucleotide sequence ID" value="NZ_CP041698.1"/>
</dbReference>
<gene>
    <name evidence="7" type="ORF">EKD02_01100</name>
    <name evidence="5" type="ORF">FP507_04785</name>
    <name evidence="6" type="ORF">GJ685_04405</name>
</gene>
<dbReference type="Pfam" id="PF00881">
    <property type="entry name" value="Nitroreductase"/>
    <property type="match status" value="1"/>
</dbReference>
<evidence type="ECO:0000313" key="7">
    <source>
        <dbReference type="EMBL" id="RTY40023.1"/>
    </source>
</evidence>
<protein>
    <submittedName>
        <fullName evidence="6 7">Nitroreductase</fullName>
    </submittedName>
</protein>
<comment type="caution">
    <text evidence="7">The sequence shown here is derived from an EMBL/GenBank/DDBJ whole genome shotgun (WGS) entry which is preliminary data.</text>
</comment>
<dbReference type="EMBL" id="RXYK01000001">
    <property type="protein sequence ID" value="RTY40023.1"/>
    <property type="molecule type" value="Genomic_DNA"/>
</dbReference>
<dbReference type="GO" id="GO:0005737">
    <property type="term" value="C:cytoplasm"/>
    <property type="evidence" value="ECO:0007669"/>
    <property type="project" value="UniProtKB-SubCell"/>
</dbReference>
<dbReference type="InterPro" id="IPR000415">
    <property type="entry name" value="Nitroreductase-like"/>
</dbReference>
<evidence type="ECO:0000313" key="9">
    <source>
        <dbReference type="Proteomes" id="UP000327458"/>
    </source>
</evidence>
<name>A0A432AXV3_CHLPH</name>
<dbReference type="EMBL" id="VMRG01000001">
    <property type="protein sequence ID" value="KAA6232476.1"/>
    <property type="molecule type" value="Genomic_DNA"/>
</dbReference>
<accession>A0A432AXV3</accession>
<proteinExistence type="predicted"/>
<evidence type="ECO:0000256" key="3">
    <source>
        <dbReference type="ARBA" id="ARBA00023002"/>
    </source>
</evidence>
<dbReference type="InterPro" id="IPR033877">
    <property type="entry name" value="Frm2/Hbn1"/>
</dbReference>
<reference evidence="6 10" key="3">
    <citation type="submission" date="2019-11" db="EMBL/GenBank/DDBJ databases">
        <title>Green- and brown-colored morphotypes of Chlorobia in the stratified aquatic ecosystems of Kandalaksha Gulf (White Sea): A model for study of the accessory genome evolution.</title>
        <authorList>
            <person name="Grouzdev D.S."/>
        </authorList>
    </citation>
    <scope>NUCLEOTIDE SEQUENCE [LARGE SCALE GENOMIC DNA]</scope>
    <source>
        <strain evidence="6 10">ZM</strain>
    </source>
</reference>
<dbReference type="Proteomes" id="UP000489351">
    <property type="component" value="Unassembled WGS sequence"/>
</dbReference>
<dbReference type="SUPFAM" id="SSF55469">
    <property type="entry name" value="FMN-dependent nitroreductase-like"/>
    <property type="match status" value="1"/>
</dbReference>
<reference evidence="7 8" key="1">
    <citation type="submission" date="2018-12" db="EMBL/GenBank/DDBJ databases">
        <authorList>
            <person name="Lunina O.N."/>
            <person name="Grouzdev D.S."/>
            <person name="Gorlenko V.M."/>
            <person name="Savvichev A.S."/>
        </authorList>
    </citation>
    <scope>NUCLEOTIDE SEQUENCE [LARGE SCALE GENOMIC DNA]</scope>
    <source>
        <strain evidence="7 8">BrKhr-17</strain>
    </source>
</reference>
<evidence type="ECO:0000256" key="2">
    <source>
        <dbReference type="ARBA" id="ARBA00022490"/>
    </source>
</evidence>
<evidence type="ECO:0000313" key="8">
    <source>
        <dbReference type="Proteomes" id="UP000279908"/>
    </source>
</evidence>
<dbReference type="AlphaFoldDB" id="A0A432AXV3"/>
<dbReference type="InterPro" id="IPR029479">
    <property type="entry name" value="Nitroreductase"/>
</dbReference>
<dbReference type="PANTHER" id="PTHR43035:SF1">
    <property type="entry name" value="FATTY ACID REPRESSION MUTANT PROTEIN 2-RELATED"/>
    <property type="match status" value="1"/>
</dbReference>
<dbReference type="Proteomes" id="UP000327458">
    <property type="component" value="Unassembled WGS sequence"/>
</dbReference>
<keyword evidence="2" id="KW-0963">Cytoplasm</keyword>
<dbReference type="GO" id="GO:0016491">
    <property type="term" value="F:oxidoreductase activity"/>
    <property type="evidence" value="ECO:0007669"/>
    <property type="project" value="UniProtKB-KW"/>
</dbReference>
<sequence>MKKNFLEAVEHRRSVYAIGGDILTGRERVTEIVRHAVKHVPSTFNSQSARAVILFEESHRRLWDLVLEVLQGIVNENDFAATAKKIDGFRRGAATVLFFEDRAVVEDLMSRYSLYADKFPEFSLEASGMLQFVVWTALENEGYGASLQHYNPLIDEVVREEWSLPQSWQLRSQLVFGSVVEWPGEKSFIPLEERVLVF</sequence>
<dbReference type="Gene3D" id="3.40.109.10">
    <property type="entry name" value="NADH Oxidase"/>
    <property type="match status" value="1"/>
</dbReference>